<gene>
    <name evidence="3" type="ORF">M513_06598</name>
</gene>
<feature type="compositionally biased region" description="Low complexity" evidence="1">
    <location>
        <begin position="647"/>
        <end position="657"/>
    </location>
</feature>
<feature type="region of interest" description="Disordered" evidence="1">
    <location>
        <begin position="508"/>
        <end position="538"/>
    </location>
</feature>
<dbReference type="PANTHER" id="PTHR13399">
    <property type="entry name" value="TRANSLOCON-ASSOCIATED PROTEIN TRAP , GAMMA SUBUNIT"/>
    <property type="match status" value="1"/>
</dbReference>
<feature type="compositionally biased region" description="Polar residues" evidence="1">
    <location>
        <begin position="617"/>
        <end position="641"/>
    </location>
</feature>
<reference evidence="3 4" key="1">
    <citation type="journal article" date="2014" name="Nat. Genet.">
        <title>Genome and transcriptome of the porcine whipworm Trichuris suis.</title>
        <authorList>
            <person name="Jex A.R."/>
            <person name="Nejsum P."/>
            <person name="Schwarz E.M."/>
            <person name="Hu L."/>
            <person name="Young N.D."/>
            <person name="Hall R.S."/>
            <person name="Korhonen P.K."/>
            <person name="Liao S."/>
            <person name="Thamsborg S."/>
            <person name="Xia J."/>
            <person name="Xu P."/>
            <person name="Wang S."/>
            <person name="Scheerlinck J.P."/>
            <person name="Hofmann A."/>
            <person name="Sternberg P.W."/>
            <person name="Wang J."/>
            <person name="Gasser R.B."/>
        </authorList>
    </citation>
    <scope>NUCLEOTIDE SEQUENCE [LARGE SCALE GENOMIC DNA]</scope>
    <source>
        <strain evidence="3">DCEP-RM93M</strain>
    </source>
</reference>
<dbReference type="SUPFAM" id="SSF47923">
    <property type="entry name" value="Ypt/Rab-GAP domain of gyp1p"/>
    <property type="match status" value="2"/>
</dbReference>
<dbReference type="GO" id="GO:0005783">
    <property type="term" value="C:endoplasmic reticulum"/>
    <property type="evidence" value="ECO:0007669"/>
    <property type="project" value="TreeGrafter"/>
</dbReference>
<protein>
    <recommendedName>
        <fullName evidence="2">Rab-GAP TBC domain-containing protein</fullName>
    </recommendedName>
</protein>
<keyword evidence="4" id="KW-1185">Reference proteome</keyword>
<dbReference type="PANTHER" id="PTHR13399:SF2">
    <property type="entry name" value="TRANSLOCON-ASSOCIATED PROTEIN SUBUNIT GAMMA"/>
    <property type="match status" value="1"/>
</dbReference>
<evidence type="ECO:0000313" key="3">
    <source>
        <dbReference type="EMBL" id="KFD52564.1"/>
    </source>
</evidence>
<sequence length="849" mass="96166">MLMAIVMNKSVRRHYGQTRSISSFLVSTMGSYDELEDFDTLAGESTSSVPEPSEVLSRQALRRESLEELLQQLYNPCTRGRDGSVCESESWTDQSSELGISQARQIGNGGRLTEASLRTLGIDDLNKLVDQLRHETHLTSQRLVRALRRRSPQLSCQQSLCNFLSAILQAHSLKRSEDTKLKFSLEPMAGEDGYQQWLNAMRAVARLPGGMPQHFRRKLWLTVANNYLKTASIDWDEVRTHCFCEKLNPDDNELTLQIVKDLHRTGWSGYSNDRDRILLKRVLLAYARYNKAIGYCQGFNVIAALIMEVMDNKEDQALKVMIMLVEHVLPRGYFDQTLRALSVDMTVLKDLMALRLPSLYAHLQMLQKNSACDYEPPLMNVFSMQWFLTIFATVFPKYLVFRIWDSLILEGSEVLLRVALAIFAKISSRSKAATSADAFYELMSRVSRRLQTMSKAQSESLMQLVYNMADFPFPGLEELRDRHLWNIQPFSSGFSLFRHQVISILKTDNDLPSSDDKVPKKVSSREGKKRPEEQSISDLKKQYKQMKQRQKQAKLFLEGGLLNQTHNECNSSSRSDDSYVFNHLFVSNRGRNAMPMPSKPLSESVSVAPCLVQPVNSNVRHGSRRSSVAPSGNCRSGTLSTERTHSIESSPSVSSKSNDWILSVSRRPSNYDRTAPHVYRSLTCVTQLGGSCPNLAEKSIEYSARSSSCTSLKWSCDEDVISRYVGQSAQQYAGRLDSSNTVECTQDIPKWNCSSVNREEQVVVDCCHSNEQDVTCVNERPSTVIPKATKQSARARRQSVYLEKSRAIIDSVATRKQQPQIGMRPLEPCRSRIVQNGRRYGLYGYQAAD</sequence>
<accession>A0A085M5R8</accession>
<dbReference type="Proteomes" id="UP000030764">
    <property type="component" value="Unassembled WGS sequence"/>
</dbReference>
<feature type="domain" description="Rab-GAP TBC" evidence="2">
    <location>
        <begin position="210"/>
        <end position="411"/>
    </location>
</feature>
<evidence type="ECO:0000313" key="4">
    <source>
        <dbReference type="Proteomes" id="UP000030764"/>
    </source>
</evidence>
<evidence type="ECO:0000256" key="1">
    <source>
        <dbReference type="SAM" id="MobiDB-lite"/>
    </source>
</evidence>
<dbReference type="Gene3D" id="1.10.8.270">
    <property type="entry name" value="putative rabgap domain of human tbc1 domain family member 14 like domains"/>
    <property type="match status" value="1"/>
</dbReference>
<evidence type="ECO:0000259" key="2">
    <source>
        <dbReference type="PROSITE" id="PS50086"/>
    </source>
</evidence>
<feature type="compositionally biased region" description="Basic and acidic residues" evidence="1">
    <location>
        <begin position="514"/>
        <end position="538"/>
    </location>
</feature>
<dbReference type="AlphaFoldDB" id="A0A085M5R8"/>
<name>A0A085M5R8_9BILA</name>
<dbReference type="InterPro" id="IPR035969">
    <property type="entry name" value="Rab-GAP_TBC_sf"/>
</dbReference>
<dbReference type="InterPro" id="IPR000195">
    <property type="entry name" value="Rab-GAP-TBC_dom"/>
</dbReference>
<dbReference type="Pfam" id="PF00566">
    <property type="entry name" value="RabGAP-TBC"/>
    <property type="match status" value="1"/>
</dbReference>
<dbReference type="Gene3D" id="1.10.472.80">
    <property type="entry name" value="Ypt/Rab-GAP domain of gyp1p, domain 3"/>
    <property type="match status" value="1"/>
</dbReference>
<dbReference type="SMART" id="SM00164">
    <property type="entry name" value="TBC"/>
    <property type="match status" value="1"/>
</dbReference>
<organism evidence="3 4">
    <name type="scientific">Trichuris suis</name>
    <name type="common">pig whipworm</name>
    <dbReference type="NCBI Taxonomy" id="68888"/>
    <lineage>
        <taxon>Eukaryota</taxon>
        <taxon>Metazoa</taxon>
        <taxon>Ecdysozoa</taxon>
        <taxon>Nematoda</taxon>
        <taxon>Enoplea</taxon>
        <taxon>Dorylaimia</taxon>
        <taxon>Trichinellida</taxon>
        <taxon>Trichuridae</taxon>
        <taxon>Trichuris</taxon>
    </lineage>
</organism>
<feature type="region of interest" description="Disordered" evidence="1">
    <location>
        <begin position="617"/>
        <end position="658"/>
    </location>
</feature>
<proteinExistence type="predicted"/>
<dbReference type="PROSITE" id="PS50086">
    <property type="entry name" value="TBC_RABGAP"/>
    <property type="match status" value="1"/>
</dbReference>
<dbReference type="EMBL" id="KL363226">
    <property type="protein sequence ID" value="KFD52564.1"/>
    <property type="molecule type" value="Genomic_DNA"/>
</dbReference>